<feature type="compositionally biased region" description="Basic and acidic residues" evidence="1">
    <location>
        <begin position="314"/>
        <end position="327"/>
    </location>
</feature>
<dbReference type="PANTHER" id="PTHR34466:SF1">
    <property type="entry name" value="OS06G0609800 PROTEIN"/>
    <property type="match status" value="1"/>
</dbReference>
<dbReference type="GO" id="GO:0051287">
    <property type="term" value="F:NAD binding"/>
    <property type="evidence" value="ECO:0007669"/>
    <property type="project" value="InterPro"/>
</dbReference>
<name>A0A2G3A111_CAPAN</name>
<dbReference type="InterPro" id="IPR020828">
    <property type="entry name" value="GlycerAld_3-P_DH_NAD(P)-bd"/>
</dbReference>
<dbReference type="Proteomes" id="UP000222542">
    <property type="component" value="Unassembled WGS sequence"/>
</dbReference>
<dbReference type="InterPro" id="IPR036291">
    <property type="entry name" value="NAD(P)-bd_dom_sf"/>
</dbReference>
<reference evidence="3 4" key="1">
    <citation type="journal article" date="2014" name="Nat. Genet.">
        <title>Genome sequence of the hot pepper provides insights into the evolution of pungency in Capsicum species.</title>
        <authorList>
            <person name="Kim S."/>
            <person name="Park M."/>
            <person name="Yeom S.I."/>
            <person name="Kim Y.M."/>
            <person name="Lee J.M."/>
            <person name="Lee H.A."/>
            <person name="Seo E."/>
            <person name="Choi J."/>
            <person name="Cheong K."/>
            <person name="Kim K.T."/>
            <person name="Jung K."/>
            <person name="Lee G.W."/>
            <person name="Oh S.K."/>
            <person name="Bae C."/>
            <person name="Kim S.B."/>
            <person name="Lee H.Y."/>
            <person name="Kim S.Y."/>
            <person name="Kim M.S."/>
            <person name="Kang B.C."/>
            <person name="Jo Y.D."/>
            <person name="Yang H.B."/>
            <person name="Jeong H.J."/>
            <person name="Kang W.H."/>
            <person name="Kwon J.K."/>
            <person name="Shin C."/>
            <person name="Lim J.Y."/>
            <person name="Park J.H."/>
            <person name="Huh J.H."/>
            <person name="Kim J.S."/>
            <person name="Kim B.D."/>
            <person name="Cohen O."/>
            <person name="Paran I."/>
            <person name="Suh M.C."/>
            <person name="Lee S.B."/>
            <person name="Kim Y.K."/>
            <person name="Shin Y."/>
            <person name="Noh S.J."/>
            <person name="Park J."/>
            <person name="Seo Y.S."/>
            <person name="Kwon S.Y."/>
            <person name="Kim H.A."/>
            <person name="Park J.M."/>
            <person name="Kim H.J."/>
            <person name="Choi S.B."/>
            <person name="Bosland P.W."/>
            <person name="Reeves G."/>
            <person name="Jo S.H."/>
            <person name="Lee B.W."/>
            <person name="Cho H.T."/>
            <person name="Choi H.S."/>
            <person name="Lee M.S."/>
            <person name="Yu Y."/>
            <person name="Do Choi Y."/>
            <person name="Park B.S."/>
            <person name="van Deynze A."/>
            <person name="Ashrafi H."/>
            <person name="Hill T."/>
            <person name="Kim W.T."/>
            <person name="Pai H.S."/>
            <person name="Ahn H.K."/>
            <person name="Yeam I."/>
            <person name="Giovannoni J.J."/>
            <person name="Rose J.K."/>
            <person name="Sorensen I."/>
            <person name="Lee S.J."/>
            <person name="Kim R.W."/>
            <person name="Choi I.Y."/>
            <person name="Choi B.S."/>
            <person name="Lim J.S."/>
            <person name="Lee Y.H."/>
            <person name="Choi D."/>
        </authorList>
    </citation>
    <scope>NUCLEOTIDE SEQUENCE [LARGE SCALE GENOMIC DNA]</scope>
    <source>
        <strain evidence="4">cv. CM334</strain>
    </source>
</reference>
<dbReference type="SMR" id="A0A2G3A111"/>
<protein>
    <recommendedName>
        <fullName evidence="2">Glyceraldehyde 3-phosphate dehydrogenase NAD(P) binding domain-containing protein</fullName>
    </recommendedName>
</protein>
<dbReference type="OMA" id="SMDRHRW"/>
<accession>A0A2G3A111</accession>
<organism evidence="3 4">
    <name type="scientific">Capsicum annuum</name>
    <name type="common">Capsicum pepper</name>
    <dbReference type="NCBI Taxonomy" id="4072"/>
    <lineage>
        <taxon>Eukaryota</taxon>
        <taxon>Viridiplantae</taxon>
        <taxon>Streptophyta</taxon>
        <taxon>Embryophyta</taxon>
        <taxon>Tracheophyta</taxon>
        <taxon>Spermatophyta</taxon>
        <taxon>Magnoliopsida</taxon>
        <taxon>eudicotyledons</taxon>
        <taxon>Gunneridae</taxon>
        <taxon>Pentapetalae</taxon>
        <taxon>asterids</taxon>
        <taxon>lamiids</taxon>
        <taxon>Solanales</taxon>
        <taxon>Solanaceae</taxon>
        <taxon>Solanoideae</taxon>
        <taxon>Capsiceae</taxon>
        <taxon>Capsicum</taxon>
    </lineage>
</organism>
<evidence type="ECO:0000256" key="1">
    <source>
        <dbReference type="SAM" id="MobiDB-lite"/>
    </source>
</evidence>
<dbReference type="SUPFAM" id="SSF51735">
    <property type="entry name" value="NAD(P)-binding Rossmann-fold domains"/>
    <property type="match status" value="1"/>
</dbReference>
<feature type="compositionally biased region" description="Basic and acidic residues" evidence="1">
    <location>
        <begin position="276"/>
        <end position="286"/>
    </location>
</feature>
<feature type="compositionally biased region" description="Polar residues" evidence="1">
    <location>
        <begin position="362"/>
        <end position="390"/>
    </location>
</feature>
<dbReference type="Gene3D" id="3.40.50.720">
    <property type="entry name" value="NAD(P)-binding Rossmann-like Domain"/>
    <property type="match status" value="1"/>
</dbReference>
<evidence type="ECO:0000259" key="2">
    <source>
        <dbReference type="Pfam" id="PF00044"/>
    </source>
</evidence>
<dbReference type="EMBL" id="AYRZ02000003">
    <property type="protein sequence ID" value="PHT87929.1"/>
    <property type="molecule type" value="Genomic_DNA"/>
</dbReference>
<feature type="domain" description="Glyceraldehyde 3-phosphate dehydrogenase NAD(P) binding" evidence="2">
    <location>
        <begin position="72"/>
        <end position="115"/>
    </location>
</feature>
<sequence length="750" mass="83434">MGRSLFMCLWVVSQGHKPSMGRSQLICTGGSLMVTVQYSNDYKDDKNEALHTQYIFRTDVPHGGPAFHAAGTGFGRIGRLVARVALQRDDVELVAVNDPFISVEYMLLTAVNASRQDYCRFHVNIRQSVVPSYFLNPFADPQIFLSSKNLSLDKKPSIKQFTFSTIFNFLNGSSSSSLMASSAFKSTTRRTTLGGGSPAVDSSSGSSATKPHRRSRSLSRVNHGPRRYEEPAQVDLGGNAAPRGKFVNTIRGSGVPEISLDDLAIEFFSQEEDRENSDRGRSERRASGIGHWASETASSRRRGRSVSRQGTKTSTDDRKSVAADRSRSKIATSDASSRRRRSVSADRYQISDSENDADHYRNSSGQIAIKKSQSNKISDFPSSVKPTAVNNPKLRRSFSQKDMSLLHDGYSSHSSALTDDDTKDALICKNGIEKTIRAVYAQKKGEHPNGNVNGELYEAMRKELRHAVEEIKTELEQTMGKKTSGSKSGHMARKNYVAKLEQKRQQDLLDKILQEDQRGRDRRIVKELPVTKNSAAGQKQLRRKRSNDRNRTSTQLNEEAEKFFEEFIANLEDTDFSSFDGERSDASSTLGGIAKPRDSITYGDAVNQSPAGSNCNPVGADGVILPWLQWETSNDASFTPVKEVQTPVSRKTPICDSRQDITSPQNDSSYSISSHGSWSPAILQSHQKNRTIYTIEDGGNISRELESCQSSGFDMAEYDKLKRSEELLFERYRERNRINSGGLLLCGHFR</sequence>
<feature type="region of interest" description="Disordered" evidence="1">
    <location>
        <begin position="271"/>
        <end position="391"/>
    </location>
</feature>
<dbReference type="Pfam" id="PF00044">
    <property type="entry name" value="Gp_dh_N"/>
    <property type="match status" value="1"/>
</dbReference>
<comment type="caution">
    <text evidence="3">The sequence shown here is derived from an EMBL/GenBank/DDBJ whole genome shotgun (WGS) entry which is preliminary data.</text>
</comment>
<evidence type="ECO:0000313" key="3">
    <source>
        <dbReference type="EMBL" id="PHT87929.1"/>
    </source>
</evidence>
<feature type="region of interest" description="Disordered" evidence="1">
    <location>
        <begin position="189"/>
        <end position="243"/>
    </location>
</feature>
<feature type="region of interest" description="Disordered" evidence="1">
    <location>
        <begin position="523"/>
        <end position="557"/>
    </location>
</feature>
<reference evidence="3 4" key="2">
    <citation type="journal article" date="2017" name="Genome Biol.">
        <title>New reference genome sequences of hot pepper reveal the massive evolution of plant disease-resistance genes by retroduplication.</title>
        <authorList>
            <person name="Kim S."/>
            <person name="Park J."/>
            <person name="Yeom S.I."/>
            <person name="Kim Y.M."/>
            <person name="Seo E."/>
            <person name="Kim K.T."/>
            <person name="Kim M.S."/>
            <person name="Lee J.M."/>
            <person name="Cheong K."/>
            <person name="Shin H.S."/>
            <person name="Kim S.B."/>
            <person name="Han K."/>
            <person name="Lee J."/>
            <person name="Park M."/>
            <person name="Lee H.A."/>
            <person name="Lee H.Y."/>
            <person name="Lee Y."/>
            <person name="Oh S."/>
            <person name="Lee J.H."/>
            <person name="Choi E."/>
            <person name="Choi E."/>
            <person name="Lee S.E."/>
            <person name="Jeon J."/>
            <person name="Kim H."/>
            <person name="Choi G."/>
            <person name="Song H."/>
            <person name="Lee J."/>
            <person name="Lee S.C."/>
            <person name="Kwon J.K."/>
            <person name="Lee H.Y."/>
            <person name="Koo N."/>
            <person name="Hong Y."/>
            <person name="Kim R.W."/>
            <person name="Kang W.H."/>
            <person name="Huh J.H."/>
            <person name="Kang B.C."/>
            <person name="Yang T.J."/>
            <person name="Lee Y.H."/>
            <person name="Bennetzen J.L."/>
            <person name="Choi D."/>
        </authorList>
    </citation>
    <scope>NUCLEOTIDE SEQUENCE [LARGE SCALE GENOMIC DNA]</scope>
    <source>
        <strain evidence="4">cv. CM334</strain>
    </source>
</reference>
<evidence type="ECO:0000313" key="4">
    <source>
        <dbReference type="Proteomes" id="UP000222542"/>
    </source>
</evidence>
<dbReference type="AlphaFoldDB" id="A0A2G3A111"/>
<dbReference type="PANTHER" id="PTHR34466">
    <property type="entry name" value="OS11G0129800 PROTEIN"/>
    <property type="match status" value="1"/>
</dbReference>
<dbReference type="Gramene" id="PHT87929">
    <property type="protein sequence ID" value="PHT87929"/>
    <property type="gene ID" value="T459_10035"/>
</dbReference>
<keyword evidence="4" id="KW-1185">Reference proteome</keyword>
<feature type="compositionally biased region" description="Low complexity" evidence="1">
    <location>
        <begin position="189"/>
        <end position="207"/>
    </location>
</feature>
<proteinExistence type="predicted"/>
<gene>
    <name evidence="3" type="ORF">T459_10035</name>
</gene>